<keyword evidence="1" id="KW-1133">Transmembrane helix</keyword>
<dbReference type="Proteomes" id="UP001589627">
    <property type="component" value="Unassembled WGS sequence"/>
</dbReference>
<dbReference type="EMBL" id="JBHLZP010000140">
    <property type="protein sequence ID" value="MFB9834474.1"/>
    <property type="molecule type" value="Genomic_DNA"/>
</dbReference>
<keyword evidence="3" id="KW-1185">Reference proteome</keyword>
<gene>
    <name evidence="2" type="ORF">ACFFNX_20025</name>
</gene>
<comment type="caution">
    <text evidence="2">The sequence shown here is derived from an EMBL/GenBank/DDBJ whole genome shotgun (WGS) entry which is preliminary data.</text>
</comment>
<evidence type="ECO:0000313" key="3">
    <source>
        <dbReference type="Proteomes" id="UP001589627"/>
    </source>
</evidence>
<reference evidence="2 3" key="1">
    <citation type="submission" date="2024-09" db="EMBL/GenBank/DDBJ databases">
        <authorList>
            <person name="Sun Q."/>
            <person name="Mori K."/>
        </authorList>
    </citation>
    <scope>NUCLEOTIDE SEQUENCE [LARGE SCALE GENOMIC DNA]</scope>
    <source>
        <strain evidence="2 3">TBRC 0563</strain>
    </source>
</reference>
<evidence type="ECO:0000256" key="1">
    <source>
        <dbReference type="SAM" id="Phobius"/>
    </source>
</evidence>
<dbReference type="RefSeq" id="WP_378204139.1">
    <property type="nucleotide sequence ID" value="NZ_JBHLZP010000140.1"/>
</dbReference>
<accession>A0ABV5YHE0</accession>
<evidence type="ECO:0000313" key="2">
    <source>
        <dbReference type="EMBL" id="MFB9834474.1"/>
    </source>
</evidence>
<name>A0ABV5YHE0_9ACTN</name>
<feature type="transmembrane region" description="Helical" evidence="1">
    <location>
        <begin position="25"/>
        <end position="47"/>
    </location>
</feature>
<sequence>MTAETREQVAPADGEADPRLSGLRVLGRAIGSIVAPTTLLTTLLYYFGWSFSYTFYGDFGVSYTVVGLGTTDYLITSVDGLFEPTAILGAAVLLGLWGHSAFGARLHMIRCLIPGVAAAGALPTSPNVTLYSEKSLNLHVPGVRETRCGTPQTAFAYRYDGLKLLRRSGDQYLFLPQGWTRQNGLAVLISRNDSTRLEFSLATGRTTPVPAC</sequence>
<keyword evidence="1" id="KW-0472">Membrane</keyword>
<keyword evidence="1" id="KW-0812">Transmembrane</keyword>
<feature type="transmembrane region" description="Helical" evidence="1">
    <location>
        <begin position="86"/>
        <end position="104"/>
    </location>
</feature>
<protein>
    <submittedName>
        <fullName evidence="2">Uncharacterized protein</fullName>
    </submittedName>
</protein>
<proteinExistence type="predicted"/>
<organism evidence="2 3">
    <name type="scientific">Actinoallomurus acaciae</name>
    <dbReference type="NCBI Taxonomy" id="502577"/>
    <lineage>
        <taxon>Bacteria</taxon>
        <taxon>Bacillati</taxon>
        <taxon>Actinomycetota</taxon>
        <taxon>Actinomycetes</taxon>
        <taxon>Streptosporangiales</taxon>
        <taxon>Thermomonosporaceae</taxon>
        <taxon>Actinoallomurus</taxon>
    </lineage>
</organism>